<protein>
    <submittedName>
        <fullName evidence="2 4">Uncharacterized protein</fullName>
    </submittedName>
</protein>
<dbReference type="GeneID" id="54420875"/>
<evidence type="ECO:0000313" key="2">
    <source>
        <dbReference type="EMBL" id="KAF1808701.1"/>
    </source>
</evidence>
<gene>
    <name evidence="2 4" type="ORF">P152DRAFT_462266</name>
</gene>
<accession>A0A6G1FSP0</accession>
<evidence type="ECO:0000256" key="1">
    <source>
        <dbReference type="SAM" id="MobiDB-lite"/>
    </source>
</evidence>
<proteinExistence type="predicted"/>
<dbReference type="RefSeq" id="XP_033530332.1">
    <property type="nucleotide sequence ID" value="XM_033680305.1"/>
</dbReference>
<reference evidence="4" key="2">
    <citation type="submission" date="2020-04" db="EMBL/GenBank/DDBJ databases">
        <authorList>
            <consortium name="NCBI Genome Project"/>
        </authorList>
    </citation>
    <scope>NUCLEOTIDE SEQUENCE</scope>
    <source>
        <strain evidence="4">CBS 781.70</strain>
    </source>
</reference>
<dbReference type="OrthoDB" id="5335351at2759"/>
<dbReference type="EMBL" id="ML975180">
    <property type="protein sequence ID" value="KAF1808701.1"/>
    <property type="molecule type" value="Genomic_DNA"/>
</dbReference>
<dbReference type="AlphaFoldDB" id="A0A6G1FSP0"/>
<feature type="compositionally biased region" description="Basic and acidic residues" evidence="1">
    <location>
        <begin position="69"/>
        <end position="87"/>
    </location>
</feature>
<organism evidence="2">
    <name type="scientific">Eremomyces bilateralis CBS 781.70</name>
    <dbReference type="NCBI Taxonomy" id="1392243"/>
    <lineage>
        <taxon>Eukaryota</taxon>
        <taxon>Fungi</taxon>
        <taxon>Dikarya</taxon>
        <taxon>Ascomycota</taxon>
        <taxon>Pezizomycotina</taxon>
        <taxon>Dothideomycetes</taxon>
        <taxon>Dothideomycetes incertae sedis</taxon>
        <taxon>Eremomycetales</taxon>
        <taxon>Eremomycetaceae</taxon>
        <taxon>Eremomyces</taxon>
    </lineage>
</organism>
<dbReference type="Proteomes" id="UP000504638">
    <property type="component" value="Unplaced"/>
</dbReference>
<feature type="compositionally biased region" description="Polar residues" evidence="1">
    <location>
        <begin position="103"/>
        <end position="123"/>
    </location>
</feature>
<feature type="region of interest" description="Disordered" evidence="1">
    <location>
        <begin position="1"/>
        <end position="141"/>
    </location>
</feature>
<reference evidence="4" key="3">
    <citation type="submission" date="2025-04" db="UniProtKB">
        <authorList>
            <consortium name="RefSeq"/>
        </authorList>
    </citation>
    <scope>IDENTIFICATION</scope>
    <source>
        <strain evidence="4">CBS 781.70</strain>
    </source>
</reference>
<feature type="compositionally biased region" description="Polar residues" evidence="1">
    <location>
        <begin position="1"/>
        <end position="30"/>
    </location>
</feature>
<evidence type="ECO:0000313" key="3">
    <source>
        <dbReference type="Proteomes" id="UP000504638"/>
    </source>
</evidence>
<name>A0A6G1FSP0_9PEZI</name>
<evidence type="ECO:0000313" key="4">
    <source>
        <dbReference type="RefSeq" id="XP_033530332.1"/>
    </source>
</evidence>
<keyword evidence="3" id="KW-1185">Reference proteome</keyword>
<reference evidence="2 4" key="1">
    <citation type="submission" date="2020-01" db="EMBL/GenBank/DDBJ databases">
        <authorList>
            <consortium name="DOE Joint Genome Institute"/>
            <person name="Haridas S."/>
            <person name="Albert R."/>
            <person name="Binder M."/>
            <person name="Bloem J."/>
            <person name="Labutti K."/>
            <person name="Salamov A."/>
            <person name="Andreopoulos B."/>
            <person name="Baker S.E."/>
            <person name="Barry K."/>
            <person name="Bills G."/>
            <person name="Bluhm B.H."/>
            <person name="Cannon C."/>
            <person name="Castanera R."/>
            <person name="Culley D.E."/>
            <person name="Daum C."/>
            <person name="Ezra D."/>
            <person name="Gonzalez J.B."/>
            <person name="Henrissat B."/>
            <person name="Kuo A."/>
            <person name="Liang C."/>
            <person name="Lipzen A."/>
            <person name="Lutzoni F."/>
            <person name="Magnuson J."/>
            <person name="Mondo S."/>
            <person name="Nolan M."/>
            <person name="Ohm R."/>
            <person name="Pangilinan J."/>
            <person name="Park H.-J."/>
            <person name="Ramirez L."/>
            <person name="Alfaro M."/>
            <person name="Sun H."/>
            <person name="Tritt A."/>
            <person name="Yoshinaga Y."/>
            <person name="Zwiers L.-H."/>
            <person name="Turgeon B.G."/>
            <person name="Goodwin S.B."/>
            <person name="Spatafora J.W."/>
            <person name="Crous P.W."/>
            <person name="Grigoriev I.V."/>
        </authorList>
    </citation>
    <scope>NUCLEOTIDE SEQUENCE</scope>
    <source>
        <strain evidence="2 4">CBS 781.70</strain>
    </source>
</reference>
<feature type="compositionally biased region" description="Low complexity" evidence="1">
    <location>
        <begin position="48"/>
        <end position="64"/>
    </location>
</feature>
<sequence length="280" mass="30827">MFSTHPDNTITFSTNQISITPAAQPSSPALTDQPHLISSLPLTSDLHASSPSQFSAASDSIASAPDRSPTPERDLPETDRTPNRDRSTMPATSSDSQKPDSRPPSSGDGNRASTHLKVQSTPQPRRIHSSPPIPGQPHEGLNSIIRAGLFSPNQANTPGDASGITPQKRREAPLPAKAMGEPGEAIEAFPWEDLARRHLDMVEEFEQREGQLKEEWERLMAYFAVWARTSSGAEVERASKRLKTRVYHVQNSEQNLDLKRQHYLRVVEAFQSALKLLEGS</sequence>